<reference evidence="15" key="1">
    <citation type="submission" date="2015-10" db="EMBL/GenBank/DDBJ databases">
        <authorList>
            <person name="Gilbert D.G."/>
        </authorList>
    </citation>
    <scope>NUCLEOTIDE SEQUENCE</scope>
    <source>
        <strain evidence="15">Phyl III-seqv23</strain>
    </source>
</reference>
<evidence type="ECO:0000256" key="9">
    <source>
        <dbReference type="ARBA" id="ARBA00022989"/>
    </source>
</evidence>
<keyword evidence="4" id="KW-1003">Cell membrane</keyword>
<dbReference type="GO" id="GO:0005506">
    <property type="term" value="F:iron ion binding"/>
    <property type="evidence" value="ECO:0007669"/>
    <property type="project" value="InterPro"/>
</dbReference>
<keyword evidence="11 13" id="KW-0472">Membrane</keyword>
<feature type="transmembrane region" description="Helical" evidence="13">
    <location>
        <begin position="81"/>
        <end position="105"/>
    </location>
</feature>
<dbReference type="Pfam" id="PF01292">
    <property type="entry name" value="Ni_hydr_CYTB"/>
    <property type="match status" value="1"/>
</dbReference>
<dbReference type="EC" id="1.-.-.-" evidence="15"/>
<name>A0A0S4V9M8_RALSL</name>
<dbReference type="InterPro" id="IPR011577">
    <property type="entry name" value="Cyt_b561_bac/Ni-Hgenase"/>
</dbReference>
<dbReference type="PRINTS" id="PR00161">
    <property type="entry name" value="NIHGNASECYTB"/>
</dbReference>
<evidence type="ECO:0000313" key="15">
    <source>
        <dbReference type="EMBL" id="CUV30809.1"/>
    </source>
</evidence>
<gene>
    <name evidence="15" type="ORF">RUN1985_v1_710085</name>
</gene>
<evidence type="ECO:0000256" key="12">
    <source>
        <dbReference type="SAM" id="MobiDB-lite"/>
    </source>
</evidence>
<keyword evidence="9 13" id="KW-1133">Transmembrane helix</keyword>
<evidence type="ECO:0000256" key="4">
    <source>
        <dbReference type="ARBA" id="ARBA00022475"/>
    </source>
</evidence>
<evidence type="ECO:0000256" key="1">
    <source>
        <dbReference type="ARBA" id="ARBA00004651"/>
    </source>
</evidence>
<dbReference type="GO" id="GO:0020037">
    <property type="term" value="F:heme binding"/>
    <property type="evidence" value="ECO:0007669"/>
    <property type="project" value="TreeGrafter"/>
</dbReference>
<keyword evidence="5" id="KW-0349">Heme</keyword>
<dbReference type="AlphaFoldDB" id="A0A0S4V9M8"/>
<evidence type="ECO:0000256" key="8">
    <source>
        <dbReference type="ARBA" id="ARBA00022982"/>
    </source>
</evidence>
<dbReference type="GO" id="GO:0005886">
    <property type="term" value="C:plasma membrane"/>
    <property type="evidence" value="ECO:0007669"/>
    <property type="project" value="UniProtKB-SubCell"/>
</dbReference>
<evidence type="ECO:0000256" key="10">
    <source>
        <dbReference type="ARBA" id="ARBA00023004"/>
    </source>
</evidence>
<dbReference type="InterPro" id="IPR051542">
    <property type="entry name" value="Hydrogenase_cytochrome"/>
</dbReference>
<comment type="similarity">
    <text evidence="2">Belongs to the HupC/HyaC/HydC family.</text>
</comment>
<keyword evidence="15" id="KW-0560">Oxidoreductase</keyword>
<feature type="transmembrane region" description="Helical" evidence="13">
    <location>
        <begin position="150"/>
        <end position="170"/>
    </location>
</feature>
<evidence type="ECO:0000256" key="6">
    <source>
        <dbReference type="ARBA" id="ARBA00022692"/>
    </source>
</evidence>
<dbReference type="GO" id="GO:0016491">
    <property type="term" value="F:oxidoreductase activity"/>
    <property type="evidence" value="ECO:0007669"/>
    <property type="project" value="UniProtKB-KW"/>
</dbReference>
<evidence type="ECO:0000256" key="13">
    <source>
        <dbReference type="SAM" id="Phobius"/>
    </source>
</evidence>
<feature type="transmembrane region" description="Helical" evidence="13">
    <location>
        <begin position="190"/>
        <end position="214"/>
    </location>
</feature>
<evidence type="ECO:0000256" key="7">
    <source>
        <dbReference type="ARBA" id="ARBA00022723"/>
    </source>
</evidence>
<evidence type="ECO:0000256" key="5">
    <source>
        <dbReference type="ARBA" id="ARBA00022617"/>
    </source>
</evidence>
<dbReference type="Gene3D" id="1.20.950.20">
    <property type="entry name" value="Transmembrane di-heme cytochromes, Chain C"/>
    <property type="match status" value="1"/>
</dbReference>
<feature type="transmembrane region" description="Helical" evidence="13">
    <location>
        <begin position="44"/>
        <end position="61"/>
    </location>
</feature>
<keyword evidence="3" id="KW-0813">Transport</keyword>
<accession>A0A0S4V9M8</accession>
<dbReference type="PANTHER" id="PTHR30485:SF1">
    <property type="entry name" value="CYTOCHROME YDHU-RELATED"/>
    <property type="match status" value="1"/>
</dbReference>
<dbReference type="GO" id="GO:0022904">
    <property type="term" value="P:respiratory electron transport chain"/>
    <property type="evidence" value="ECO:0007669"/>
    <property type="project" value="InterPro"/>
</dbReference>
<proteinExistence type="inferred from homology"/>
<keyword evidence="8" id="KW-0249">Electron transport</keyword>
<keyword evidence="7" id="KW-0479">Metal-binding</keyword>
<evidence type="ECO:0000256" key="11">
    <source>
        <dbReference type="ARBA" id="ARBA00023136"/>
    </source>
</evidence>
<feature type="region of interest" description="Disordered" evidence="12">
    <location>
        <begin position="1"/>
        <end position="30"/>
    </location>
</feature>
<evidence type="ECO:0000259" key="14">
    <source>
        <dbReference type="Pfam" id="PF01292"/>
    </source>
</evidence>
<keyword evidence="10" id="KW-0408">Iron</keyword>
<keyword evidence="6 13" id="KW-0812">Transmembrane</keyword>
<evidence type="ECO:0000256" key="3">
    <source>
        <dbReference type="ARBA" id="ARBA00022448"/>
    </source>
</evidence>
<evidence type="ECO:0000256" key="2">
    <source>
        <dbReference type="ARBA" id="ARBA00008622"/>
    </source>
</evidence>
<comment type="subcellular location">
    <subcellularLocation>
        <location evidence="1">Cell membrane</location>
        <topology evidence="1">Multi-pass membrane protein</topology>
    </subcellularLocation>
</comment>
<feature type="domain" description="Cytochrome b561 bacterial/Ni-hydrogenase" evidence="14">
    <location>
        <begin position="35"/>
        <end position="221"/>
    </location>
</feature>
<sequence length="224" mass="24810">MAATDQPISEGGVKTARQSAAIRPKPRTSPSATLQPAWLRITHWLNAIAVIIMMLSGWRIYNSSPLFAFRFPNEITLGGWLAGALQWHFAAMWLLVANGLVYLALNVVTGRFWRRFIPVSIPSALHDMVAALRGRLSHANLAEYNAAQKLLYLGVVAVIVITVLSGLAIWKSVQFPLLRMLMGGYDAARWVHFIGMSAIALFIVVHVVMTVLVPRTLIIMLRGR</sequence>
<dbReference type="InterPro" id="IPR000516">
    <property type="entry name" value="Ni-dep_Hydgase_cyt-B"/>
</dbReference>
<protein>
    <submittedName>
        <fullName evidence="15">Putative transmembrane hydrogenase cytochrome b-type subunit oxidoreductase protein</fullName>
        <ecNumber evidence="15">1.-.-.-</ecNumber>
    </submittedName>
</protein>
<dbReference type="PANTHER" id="PTHR30485">
    <property type="entry name" value="NI/FE-HYDROGENASE 1 B-TYPE CYTOCHROME SUBUNIT"/>
    <property type="match status" value="1"/>
</dbReference>
<organism evidence="15">
    <name type="scientific">Ralstonia solanacearum</name>
    <name type="common">Pseudomonas solanacearum</name>
    <dbReference type="NCBI Taxonomy" id="305"/>
    <lineage>
        <taxon>Bacteria</taxon>
        <taxon>Pseudomonadati</taxon>
        <taxon>Pseudomonadota</taxon>
        <taxon>Betaproteobacteria</taxon>
        <taxon>Burkholderiales</taxon>
        <taxon>Burkholderiaceae</taxon>
        <taxon>Ralstonia</taxon>
        <taxon>Ralstonia solanacearum species complex</taxon>
    </lineage>
</organism>
<dbReference type="EMBL" id="LN899824">
    <property type="protein sequence ID" value="CUV30809.1"/>
    <property type="molecule type" value="Genomic_DNA"/>
</dbReference>
<dbReference type="GO" id="GO:0009055">
    <property type="term" value="F:electron transfer activity"/>
    <property type="evidence" value="ECO:0007669"/>
    <property type="project" value="InterPro"/>
</dbReference>
<dbReference type="InterPro" id="IPR016174">
    <property type="entry name" value="Di-haem_cyt_TM"/>
</dbReference>
<dbReference type="SUPFAM" id="SSF81342">
    <property type="entry name" value="Transmembrane di-heme cytochromes"/>
    <property type="match status" value="1"/>
</dbReference>